<evidence type="ECO:0000313" key="2">
    <source>
        <dbReference type="EMBL" id="AEE50956.1"/>
    </source>
</evidence>
<dbReference type="SUPFAM" id="SSF53335">
    <property type="entry name" value="S-adenosyl-L-methionine-dependent methyltransferases"/>
    <property type="match status" value="1"/>
</dbReference>
<dbReference type="EMBL" id="CP002691">
    <property type="protein sequence ID" value="AEE50956.1"/>
    <property type="molecule type" value="Genomic_DNA"/>
</dbReference>
<dbReference type="Pfam" id="PF08241">
    <property type="entry name" value="Methyltransf_11"/>
    <property type="match status" value="1"/>
</dbReference>
<keyword evidence="2" id="KW-0489">Methyltransferase</keyword>
<dbReference type="eggNOG" id="COG2226">
    <property type="taxonomic scope" value="Bacteria"/>
</dbReference>
<gene>
    <name evidence="2" type="ordered locus">Halhy_3093</name>
</gene>
<dbReference type="GO" id="GO:0008757">
    <property type="term" value="F:S-adenosylmethionine-dependent methyltransferase activity"/>
    <property type="evidence" value="ECO:0007669"/>
    <property type="project" value="InterPro"/>
</dbReference>
<evidence type="ECO:0000259" key="1">
    <source>
        <dbReference type="Pfam" id="PF08241"/>
    </source>
</evidence>
<keyword evidence="3" id="KW-1185">Reference proteome</keyword>
<reference evidence="2 3" key="1">
    <citation type="journal article" date="2011" name="Stand. Genomic Sci.">
        <title>Complete genome sequence of Haliscomenobacter hydrossis type strain (O).</title>
        <authorList>
            <consortium name="US DOE Joint Genome Institute (JGI-PGF)"/>
            <person name="Daligault H."/>
            <person name="Lapidus A."/>
            <person name="Zeytun A."/>
            <person name="Nolan M."/>
            <person name="Lucas S."/>
            <person name="Del Rio T.G."/>
            <person name="Tice H."/>
            <person name="Cheng J.F."/>
            <person name="Tapia R."/>
            <person name="Han C."/>
            <person name="Goodwin L."/>
            <person name="Pitluck S."/>
            <person name="Liolios K."/>
            <person name="Pagani I."/>
            <person name="Ivanova N."/>
            <person name="Huntemann M."/>
            <person name="Mavromatis K."/>
            <person name="Mikhailova N."/>
            <person name="Pati A."/>
            <person name="Chen A."/>
            <person name="Palaniappan K."/>
            <person name="Land M."/>
            <person name="Hauser L."/>
            <person name="Brambilla E.M."/>
            <person name="Rohde M."/>
            <person name="Verbarg S."/>
            <person name="Goker M."/>
            <person name="Bristow J."/>
            <person name="Eisen J.A."/>
            <person name="Markowitz V."/>
            <person name="Hugenholtz P."/>
            <person name="Kyrpides N.C."/>
            <person name="Klenk H.P."/>
            <person name="Woyke T."/>
        </authorList>
    </citation>
    <scope>NUCLEOTIDE SEQUENCE [LARGE SCALE GENOMIC DNA]</scope>
    <source>
        <strain evidence="3">ATCC 27775 / DSM 1100 / LMG 10767 / O</strain>
    </source>
</reference>
<dbReference type="Gene3D" id="3.40.50.150">
    <property type="entry name" value="Vaccinia Virus protein VP39"/>
    <property type="match status" value="1"/>
</dbReference>
<dbReference type="GO" id="GO:0032259">
    <property type="term" value="P:methylation"/>
    <property type="evidence" value="ECO:0007669"/>
    <property type="project" value="UniProtKB-KW"/>
</dbReference>
<proteinExistence type="predicted"/>
<organism evidence="2 3">
    <name type="scientific">Haliscomenobacter hydrossis (strain ATCC 27775 / DSM 1100 / LMG 10767 / O)</name>
    <dbReference type="NCBI Taxonomy" id="760192"/>
    <lineage>
        <taxon>Bacteria</taxon>
        <taxon>Pseudomonadati</taxon>
        <taxon>Bacteroidota</taxon>
        <taxon>Saprospiria</taxon>
        <taxon>Saprospirales</taxon>
        <taxon>Haliscomenobacteraceae</taxon>
        <taxon>Haliscomenobacter</taxon>
    </lineage>
</organism>
<feature type="domain" description="Methyltransferase type 11" evidence="1">
    <location>
        <begin position="116"/>
        <end position="212"/>
    </location>
</feature>
<reference key="2">
    <citation type="submission" date="2011-04" db="EMBL/GenBank/DDBJ databases">
        <title>Complete sequence of chromosome of Haliscomenobacter hydrossis DSM 1100.</title>
        <authorList>
            <consortium name="US DOE Joint Genome Institute (JGI-PGF)"/>
            <person name="Lucas S."/>
            <person name="Han J."/>
            <person name="Lapidus A."/>
            <person name="Bruce D."/>
            <person name="Goodwin L."/>
            <person name="Pitluck S."/>
            <person name="Peters L."/>
            <person name="Kyrpides N."/>
            <person name="Mavromatis K."/>
            <person name="Ivanova N."/>
            <person name="Ovchinnikova G."/>
            <person name="Pagani I."/>
            <person name="Daligault H."/>
            <person name="Detter J.C."/>
            <person name="Han C."/>
            <person name="Land M."/>
            <person name="Hauser L."/>
            <person name="Markowitz V."/>
            <person name="Cheng J.-F."/>
            <person name="Hugenholtz P."/>
            <person name="Woyke T."/>
            <person name="Wu D."/>
            <person name="Verbarg S."/>
            <person name="Frueling A."/>
            <person name="Brambilla E."/>
            <person name="Klenk H.-P."/>
            <person name="Eisen J.A."/>
        </authorList>
    </citation>
    <scope>NUCLEOTIDE SEQUENCE</scope>
    <source>
        <strain>DSM 1100</strain>
    </source>
</reference>
<dbReference type="KEGG" id="hhy:Halhy_3093"/>
<dbReference type="InterPro" id="IPR029063">
    <property type="entry name" value="SAM-dependent_MTases_sf"/>
</dbReference>
<protein>
    <submittedName>
        <fullName evidence="2">Methyltransferase type 11</fullName>
    </submittedName>
</protein>
<accession>F4KPL8</accession>
<dbReference type="HOGENOM" id="CLU_775779_0_0_10"/>
<dbReference type="AlphaFoldDB" id="F4KPL8"/>
<name>F4KPL8_HALH1</name>
<evidence type="ECO:0000313" key="3">
    <source>
        <dbReference type="Proteomes" id="UP000008461"/>
    </source>
</evidence>
<sequence>MVDLNQTQLAFFEKYKPHFQGFINDSNTVVYPVVQGVIVLLPNYAMLANGEEKPMPFDKDRVFRYYNQIEYEQLDDSIVYSDAKKFVDFRPVNKTYLENALKRVSKYIAPTGKYCLDIASGPIGLKEYLELSAGYEWRICIDISINALIQAKKNLGEEKGIFICGDITNIPLQAEVCAAVISQHTLYHVPKNEQETAVRELYRVAKEGACIAIVYNWFYHSLLMNIALLPLQVYRVIRHLLGKFYVKLWPSKPRLYFYPHSYFWFKNLGYGDKLNIYVWRTLNVQFMRLYIHDWLGGQKMLQFFQHLEDRFPKTMGFLGDYPLIVIKK</sequence>
<dbReference type="STRING" id="760192.Halhy_3093"/>
<dbReference type="InterPro" id="IPR013216">
    <property type="entry name" value="Methyltransf_11"/>
</dbReference>
<keyword evidence="2" id="KW-0808">Transferase</keyword>
<dbReference type="Proteomes" id="UP000008461">
    <property type="component" value="Chromosome"/>
</dbReference>